<feature type="domain" description="NodB homology" evidence="2">
    <location>
        <begin position="34"/>
        <end position="279"/>
    </location>
</feature>
<organism evidence="3 4">
    <name type="scientific">Luteimonas flava</name>
    <dbReference type="NCBI Taxonomy" id="3115822"/>
    <lineage>
        <taxon>Bacteria</taxon>
        <taxon>Pseudomonadati</taxon>
        <taxon>Pseudomonadota</taxon>
        <taxon>Gammaproteobacteria</taxon>
        <taxon>Lysobacterales</taxon>
        <taxon>Lysobacteraceae</taxon>
        <taxon>Luteimonas</taxon>
    </lineage>
</organism>
<keyword evidence="1" id="KW-0732">Signal</keyword>
<dbReference type="EMBL" id="JAZHBM010000003">
    <property type="protein sequence ID" value="MEF3083691.1"/>
    <property type="molecule type" value="Genomic_DNA"/>
</dbReference>
<dbReference type="Pfam" id="PF01522">
    <property type="entry name" value="Polysacc_deac_1"/>
    <property type="match status" value="1"/>
</dbReference>
<evidence type="ECO:0000313" key="3">
    <source>
        <dbReference type="EMBL" id="MEF3083691.1"/>
    </source>
</evidence>
<name>A0ABU7WKH4_9GAMM</name>
<reference evidence="3 4" key="1">
    <citation type="submission" date="2024-01" db="EMBL/GenBank/DDBJ databases">
        <title>Novel species of the genus Luteimonas isolated from rivers.</title>
        <authorList>
            <person name="Lu H."/>
        </authorList>
    </citation>
    <scope>NUCLEOTIDE SEQUENCE [LARGE SCALE GENOMIC DNA]</scope>
    <source>
        <strain evidence="3 4">SMYT11W</strain>
    </source>
</reference>
<proteinExistence type="predicted"/>
<dbReference type="InterPro" id="IPR002509">
    <property type="entry name" value="NODB_dom"/>
</dbReference>
<dbReference type="Gene3D" id="3.20.20.370">
    <property type="entry name" value="Glycoside hydrolase/deacetylase"/>
    <property type="match status" value="1"/>
</dbReference>
<protein>
    <submittedName>
        <fullName evidence="3">Polysaccharide deacetylase family protein</fullName>
    </submittedName>
</protein>
<evidence type="ECO:0000259" key="2">
    <source>
        <dbReference type="PROSITE" id="PS51677"/>
    </source>
</evidence>
<keyword evidence="4" id="KW-1185">Reference proteome</keyword>
<comment type="caution">
    <text evidence="3">The sequence shown here is derived from an EMBL/GenBank/DDBJ whole genome shotgun (WGS) entry which is preliminary data.</text>
</comment>
<dbReference type="PROSITE" id="PS51677">
    <property type="entry name" value="NODB"/>
    <property type="match status" value="1"/>
</dbReference>
<dbReference type="RefSeq" id="WP_332079394.1">
    <property type="nucleotide sequence ID" value="NZ_JAZHBM010000003.1"/>
</dbReference>
<gene>
    <name evidence="3" type="ORF">V3391_15850</name>
</gene>
<dbReference type="Proteomes" id="UP001358324">
    <property type="component" value="Unassembled WGS sequence"/>
</dbReference>
<dbReference type="InterPro" id="IPR011330">
    <property type="entry name" value="Glyco_hydro/deAcase_b/a-brl"/>
</dbReference>
<evidence type="ECO:0000256" key="1">
    <source>
        <dbReference type="SAM" id="SignalP"/>
    </source>
</evidence>
<sequence length="279" mass="29976">MTRRSAVALLLAVASCAAAAAEPAAFAWPYGQRAAVSLAYDDALDSQLDTAIPALDRRGLKASFYLTLSSDTVRTRMDAWRAAARNGHELGNHSLFHQCAASKPERTWVTPQHDLDAMTVAQMQEQVRLASTMLQAIDGATARTFTVPCGDTVARDGDYVAGLAADFVGIKVMGGAIVPDMRTLDPQAVPVEAPVGLDGEALIALVDAAARRGTMMNLTFHGIGAEHLAVSSEAHAQLLDHLAAHRDRYWTATFREIMTWVRRRQTQAGAQARPGMDVP</sequence>
<dbReference type="SUPFAM" id="SSF88713">
    <property type="entry name" value="Glycoside hydrolase/deacetylase"/>
    <property type="match status" value="1"/>
</dbReference>
<feature type="signal peptide" evidence="1">
    <location>
        <begin position="1"/>
        <end position="20"/>
    </location>
</feature>
<feature type="chain" id="PRO_5046002037" evidence="1">
    <location>
        <begin position="21"/>
        <end position="279"/>
    </location>
</feature>
<dbReference type="PROSITE" id="PS51257">
    <property type="entry name" value="PROKAR_LIPOPROTEIN"/>
    <property type="match status" value="1"/>
</dbReference>
<accession>A0ABU7WKH4</accession>
<evidence type="ECO:0000313" key="4">
    <source>
        <dbReference type="Proteomes" id="UP001358324"/>
    </source>
</evidence>